<comment type="subcellular location">
    <subcellularLocation>
        <location evidence="1">Membrane</location>
        <topology evidence="1">Multi-pass membrane protein</topology>
    </subcellularLocation>
</comment>
<feature type="transmembrane region" description="Helical" evidence="15">
    <location>
        <begin position="101"/>
        <end position="125"/>
    </location>
</feature>
<feature type="domain" description="ABC transmembrane type-1" evidence="17">
    <location>
        <begin position="123"/>
        <end position="326"/>
    </location>
</feature>
<dbReference type="PANTHER" id="PTHR43394:SF27">
    <property type="entry name" value="ATP-DEPENDENT TRANSLOCASE ABCB1-LIKE"/>
    <property type="match status" value="1"/>
</dbReference>
<dbReference type="GO" id="GO:0005743">
    <property type="term" value="C:mitochondrial inner membrane"/>
    <property type="evidence" value="ECO:0007669"/>
    <property type="project" value="TreeGrafter"/>
</dbReference>
<comment type="similarity">
    <text evidence="2">Belongs to the ABC transporter superfamily. ABCB family. Multidrug resistance exporter (TC 3.A.1.201) subfamily.</text>
</comment>
<dbReference type="InterPro" id="IPR011527">
    <property type="entry name" value="ABC1_TM_dom"/>
</dbReference>
<dbReference type="GO" id="GO:0008559">
    <property type="term" value="F:ABC-type xenobiotic transporter activity"/>
    <property type="evidence" value="ECO:0007669"/>
    <property type="project" value="UniProtKB-EC"/>
</dbReference>
<accession>A0A915CZ45</accession>
<evidence type="ECO:0000313" key="18">
    <source>
        <dbReference type="Proteomes" id="UP000887574"/>
    </source>
</evidence>
<feature type="domain" description="ABC transporter" evidence="16">
    <location>
        <begin position="1022"/>
        <end position="1260"/>
    </location>
</feature>
<dbReference type="CDD" id="cd18577">
    <property type="entry name" value="ABC_6TM_Pgp_ABCB1_D1_like"/>
    <property type="match status" value="1"/>
</dbReference>
<keyword evidence="5 15" id="KW-0812">Transmembrane</keyword>
<dbReference type="GO" id="GO:0016887">
    <property type="term" value="F:ATP hydrolysis activity"/>
    <property type="evidence" value="ECO:0007669"/>
    <property type="project" value="InterPro"/>
</dbReference>
<feature type="transmembrane region" description="Helical" evidence="15">
    <location>
        <begin position="962"/>
        <end position="983"/>
    </location>
</feature>
<dbReference type="GO" id="GO:0005524">
    <property type="term" value="F:ATP binding"/>
    <property type="evidence" value="ECO:0007669"/>
    <property type="project" value="UniProtKB-KW"/>
</dbReference>
<keyword evidence="10 15" id="KW-1133">Transmembrane helix</keyword>
<dbReference type="PANTHER" id="PTHR43394">
    <property type="entry name" value="ATP-DEPENDENT PERMEASE MDL1, MITOCHONDRIAL"/>
    <property type="match status" value="1"/>
</dbReference>
<feature type="domain" description="ABC transmembrane type-1" evidence="17">
    <location>
        <begin position="699"/>
        <end position="988"/>
    </location>
</feature>
<keyword evidence="8" id="KW-0067">ATP-binding</keyword>
<dbReference type="InterPro" id="IPR017871">
    <property type="entry name" value="ABC_transporter-like_CS"/>
</dbReference>
<dbReference type="PROSITE" id="PS00211">
    <property type="entry name" value="ABC_TRANSPORTER_1"/>
    <property type="match status" value="2"/>
</dbReference>
<feature type="transmembrane region" description="Helical" evidence="15">
    <location>
        <begin position="261"/>
        <end position="285"/>
    </location>
</feature>
<evidence type="ECO:0000259" key="16">
    <source>
        <dbReference type="PROSITE" id="PS50893"/>
    </source>
</evidence>
<feature type="transmembrane region" description="Helical" evidence="15">
    <location>
        <begin position="744"/>
        <end position="768"/>
    </location>
</feature>
<evidence type="ECO:0000259" key="17">
    <source>
        <dbReference type="PROSITE" id="PS50929"/>
    </source>
</evidence>
<dbReference type="CDD" id="cd18578">
    <property type="entry name" value="ABC_6TM_Pgp_ABCB1_D2_like"/>
    <property type="match status" value="1"/>
</dbReference>
<comment type="catalytic activity">
    <reaction evidence="13">
        <text>ATP + H2O + xenobioticSide 1 = ADP + phosphate + xenobioticSide 2.</text>
        <dbReference type="EC" id="7.6.2.2"/>
    </reaction>
</comment>
<dbReference type="PROSITE" id="PS50929">
    <property type="entry name" value="ABC_TM1F"/>
    <property type="match status" value="2"/>
</dbReference>
<evidence type="ECO:0000256" key="13">
    <source>
        <dbReference type="ARBA" id="ARBA00034018"/>
    </source>
</evidence>
<evidence type="ECO:0000256" key="3">
    <source>
        <dbReference type="ARBA" id="ARBA00012191"/>
    </source>
</evidence>
<keyword evidence="11 15" id="KW-0472">Membrane</keyword>
<evidence type="ECO:0000256" key="5">
    <source>
        <dbReference type="ARBA" id="ARBA00022692"/>
    </source>
</evidence>
<dbReference type="CDD" id="cd03249">
    <property type="entry name" value="ABC_MTABC3_MDL1_MDL2"/>
    <property type="match status" value="2"/>
</dbReference>
<sequence length="1263" mass="139619">MGARKPFCRKFFCYKRKKDAGDHLYEAASFYQMMRYASTTDWCLVGAGMMASLLTGLPYALHCYNFGGICDVLMEGQFTYDNGTFDIAALSTKVMVHVWRFFFIGVAEFVLILITMISFYTVSILNQDMPWFDKNEVGALTQKMNSSIEKINSGMSDKCAIILQAISNIIIGVSAGFFMCWQLTLLLVLLSPFMSFSMYGSVKFIGTSLRKEIEAYASAGGVAEEVISGIRTVAAFTAQPFEAKRYESFLKAGKKMGVYKALIVGFFSGLFLFVIFGCMSIAFWYGTTLVLSGTMSAGMVFGVFWLVIDGAIRLGAAIPQMSIVSAAKLAAGELFSIIDRTPALDSSDSSGKKLENLEGKVEFSDIHFNYPSRPDVKVLQGISFLVNPGETVALIGPSGCGKSTIVSLLMRYYTFSQGALTIDGVPIEELNVEWLRNTIGVVSQQPVLFATTVEENLKLGKENATLKDMIQACKTANAHEFISKLPKGYQTLIGEGGVKLSGGQKQRLAIARALIRNPRILLLDEATSALDTESELIVQQAINQASAGRTTITIAHRLSTIRNANKILVVVDGKIFETGTHEELYQKNGVYSQLLKAQDMSSGLDDQKKDEDVDFSDDEQHSKQHGRRREFSRSSSRDSTREFVDLTRISDAIRGSMTSIKHAVEYEECSDQPEKQMKKASLLEIVHFCREEYSLLVPGLLLTIIRGCSWPVFAILYGRSFQTLTNAIGLADTDEIASECLVNAIGFMALGIISGLTTFGSGALFGIVGEKMSMRLRMYVFKNILRQDGSYFDNMDHSTGKLTSRLATDASNVQAAIDHRLAQVIQGWVSLIVGISVAFYFGWNVAIFGVAIMLALIIVQFIVAASMKRRGIKLVKFYEVGSKLTSEAIENVRTVQALTRQRFLFNKFCDTLRLPHKLALKQGIWQSLSYALSTTFFNFNFAIAYFCGLILIEWGYSTPFTVFQVIESLTMASFTLMMTAAYMPEYLRARIAAGLMFSMMEEKSKIDSESELGKVTPIAGSLAMKNVHFAYPNGNKRLVLNGLSLNAKFGETIALVGQSGCGKSTIASLIERYYDVLSGNLSIDGVDIRQYNVKHLRQSMSIVGQEPTLFNLSIRENIAYGIEQDEVTQKQIEEAAKLANIHNFVDSLPEKYETSAGGKGSQLSGGQKQRIAIARAIIRDPKILLLDEATSALDTESERLVQEALERAKKGRTCLVIAHRLSTIQHADQIAVIKDGRIVEQGNHQNLLMRKGVYQKLVEKQST</sequence>
<dbReference type="WBParaSite" id="jg13815">
    <property type="protein sequence ID" value="jg13815"/>
    <property type="gene ID" value="jg13815"/>
</dbReference>
<keyword evidence="7" id="KW-0547">Nucleotide-binding</keyword>
<dbReference type="InterPro" id="IPR036640">
    <property type="entry name" value="ABC1_TM_sf"/>
</dbReference>
<dbReference type="FunFam" id="3.40.50.300:FF:000916">
    <property type="entry name" value="ABC transporter B family member 9"/>
    <property type="match status" value="1"/>
</dbReference>
<dbReference type="Gene3D" id="1.20.1560.10">
    <property type="entry name" value="ABC transporter type 1, transmembrane domain"/>
    <property type="match status" value="3"/>
</dbReference>
<feature type="region of interest" description="Disordered" evidence="14">
    <location>
        <begin position="601"/>
        <end position="635"/>
    </location>
</feature>
<dbReference type="GO" id="GO:0090374">
    <property type="term" value="P:oligopeptide export from mitochondrion"/>
    <property type="evidence" value="ECO:0007669"/>
    <property type="project" value="TreeGrafter"/>
</dbReference>
<keyword evidence="9" id="KW-1278">Translocase</keyword>
<dbReference type="InterPro" id="IPR027417">
    <property type="entry name" value="P-loop_NTPase"/>
</dbReference>
<evidence type="ECO:0000256" key="12">
    <source>
        <dbReference type="ARBA" id="ARBA00023180"/>
    </source>
</evidence>
<evidence type="ECO:0000256" key="7">
    <source>
        <dbReference type="ARBA" id="ARBA00022741"/>
    </source>
</evidence>
<dbReference type="FunFam" id="3.40.50.300:FF:000479">
    <property type="entry name" value="Multidrug resistance protein 1A"/>
    <property type="match status" value="1"/>
</dbReference>
<dbReference type="PROSITE" id="PS50893">
    <property type="entry name" value="ABC_TRANSPORTER_2"/>
    <property type="match status" value="2"/>
</dbReference>
<feature type="transmembrane region" description="Helical" evidence="15">
    <location>
        <begin position="936"/>
        <end position="956"/>
    </location>
</feature>
<evidence type="ECO:0000256" key="10">
    <source>
        <dbReference type="ARBA" id="ARBA00022989"/>
    </source>
</evidence>
<dbReference type="SUPFAM" id="SSF52540">
    <property type="entry name" value="P-loop containing nucleoside triphosphate hydrolases"/>
    <property type="match status" value="2"/>
</dbReference>
<organism evidence="18 19">
    <name type="scientific">Ditylenchus dipsaci</name>
    <dbReference type="NCBI Taxonomy" id="166011"/>
    <lineage>
        <taxon>Eukaryota</taxon>
        <taxon>Metazoa</taxon>
        <taxon>Ecdysozoa</taxon>
        <taxon>Nematoda</taxon>
        <taxon>Chromadorea</taxon>
        <taxon>Rhabditida</taxon>
        <taxon>Tylenchina</taxon>
        <taxon>Tylenchomorpha</taxon>
        <taxon>Sphaerularioidea</taxon>
        <taxon>Anguinidae</taxon>
        <taxon>Anguininae</taxon>
        <taxon>Ditylenchus</taxon>
    </lineage>
</organism>
<reference evidence="19" key="1">
    <citation type="submission" date="2022-11" db="UniProtKB">
        <authorList>
            <consortium name="WormBaseParasite"/>
        </authorList>
    </citation>
    <scope>IDENTIFICATION</scope>
</reference>
<dbReference type="SMART" id="SM00382">
    <property type="entry name" value="AAA"/>
    <property type="match status" value="2"/>
</dbReference>
<evidence type="ECO:0000256" key="9">
    <source>
        <dbReference type="ARBA" id="ARBA00022967"/>
    </source>
</evidence>
<keyword evidence="18" id="KW-1185">Reference proteome</keyword>
<feature type="transmembrane region" description="Helical" evidence="15">
    <location>
        <begin position="821"/>
        <end position="841"/>
    </location>
</feature>
<dbReference type="InterPro" id="IPR039421">
    <property type="entry name" value="Type_1_exporter"/>
</dbReference>
<dbReference type="InterPro" id="IPR003593">
    <property type="entry name" value="AAA+_ATPase"/>
</dbReference>
<protein>
    <recommendedName>
        <fullName evidence="3">ABC-type xenobiotic transporter</fullName>
        <ecNumber evidence="3">7.6.2.2</ecNumber>
    </recommendedName>
</protein>
<evidence type="ECO:0000256" key="2">
    <source>
        <dbReference type="ARBA" id="ARBA00007577"/>
    </source>
</evidence>
<keyword evidence="4" id="KW-0813">Transport</keyword>
<dbReference type="SUPFAM" id="SSF90123">
    <property type="entry name" value="ABC transporter transmembrane region"/>
    <property type="match status" value="2"/>
</dbReference>
<evidence type="ECO:0000256" key="14">
    <source>
        <dbReference type="SAM" id="MobiDB-lite"/>
    </source>
</evidence>
<name>A0A915CZ45_9BILA</name>
<feature type="domain" description="ABC transporter" evidence="16">
    <location>
        <begin position="361"/>
        <end position="597"/>
    </location>
</feature>
<dbReference type="Gene3D" id="3.40.50.300">
    <property type="entry name" value="P-loop containing nucleotide triphosphate hydrolases"/>
    <property type="match status" value="2"/>
</dbReference>
<feature type="transmembrane region" description="Helical" evidence="15">
    <location>
        <begin position="42"/>
        <end position="61"/>
    </location>
</feature>
<feature type="transmembrane region" description="Helical" evidence="15">
    <location>
        <begin position="159"/>
        <end position="179"/>
    </location>
</feature>
<evidence type="ECO:0000256" key="15">
    <source>
        <dbReference type="SAM" id="Phobius"/>
    </source>
</evidence>
<dbReference type="InterPro" id="IPR003439">
    <property type="entry name" value="ABC_transporter-like_ATP-bd"/>
</dbReference>
<evidence type="ECO:0000256" key="1">
    <source>
        <dbReference type="ARBA" id="ARBA00004141"/>
    </source>
</evidence>
<feature type="transmembrane region" description="Helical" evidence="15">
    <location>
        <begin position="291"/>
        <end position="312"/>
    </location>
</feature>
<keyword evidence="6" id="KW-0677">Repeat</keyword>
<dbReference type="GO" id="GO:0015421">
    <property type="term" value="F:ABC-type oligopeptide transporter activity"/>
    <property type="evidence" value="ECO:0007669"/>
    <property type="project" value="TreeGrafter"/>
</dbReference>
<feature type="transmembrane region" description="Helical" evidence="15">
    <location>
        <begin position="847"/>
        <end position="867"/>
    </location>
</feature>
<dbReference type="AlphaFoldDB" id="A0A915CZ45"/>
<evidence type="ECO:0000256" key="4">
    <source>
        <dbReference type="ARBA" id="ARBA00022448"/>
    </source>
</evidence>
<dbReference type="Proteomes" id="UP000887574">
    <property type="component" value="Unplaced"/>
</dbReference>
<evidence type="ECO:0000256" key="11">
    <source>
        <dbReference type="ARBA" id="ARBA00023136"/>
    </source>
</evidence>
<dbReference type="Pfam" id="PF00664">
    <property type="entry name" value="ABC_membrane"/>
    <property type="match status" value="2"/>
</dbReference>
<dbReference type="Pfam" id="PF00005">
    <property type="entry name" value="ABC_tran"/>
    <property type="match status" value="2"/>
</dbReference>
<proteinExistence type="inferred from homology"/>
<dbReference type="EC" id="7.6.2.2" evidence="3"/>
<keyword evidence="12" id="KW-0325">Glycoprotein</keyword>
<evidence type="ECO:0000256" key="6">
    <source>
        <dbReference type="ARBA" id="ARBA00022737"/>
    </source>
</evidence>
<evidence type="ECO:0000256" key="8">
    <source>
        <dbReference type="ARBA" id="ARBA00022840"/>
    </source>
</evidence>
<evidence type="ECO:0000313" key="19">
    <source>
        <dbReference type="WBParaSite" id="jg13815"/>
    </source>
</evidence>